<evidence type="ECO:0000256" key="1">
    <source>
        <dbReference type="SAM" id="MobiDB-lite"/>
    </source>
</evidence>
<comment type="caution">
    <text evidence="3">The sequence shown here is derived from an EMBL/GenBank/DDBJ whole genome shotgun (WGS) entry which is preliminary data.</text>
</comment>
<feature type="compositionally biased region" description="Basic and acidic residues" evidence="1">
    <location>
        <begin position="1"/>
        <end position="16"/>
    </location>
</feature>
<evidence type="ECO:0000256" key="2">
    <source>
        <dbReference type="SAM" id="Phobius"/>
    </source>
</evidence>
<dbReference type="RefSeq" id="WP_194695502.1">
    <property type="nucleotide sequence ID" value="NZ_JADKPO010000006.1"/>
</dbReference>
<feature type="transmembrane region" description="Helical" evidence="2">
    <location>
        <begin position="63"/>
        <end position="80"/>
    </location>
</feature>
<dbReference type="EMBL" id="JADKPO010000006">
    <property type="protein sequence ID" value="MBF4767352.1"/>
    <property type="molecule type" value="Genomic_DNA"/>
</dbReference>
<keyword evidence="2" id="KW-1133">Transmembrane helix</keyword>
<dbReference type="AlphaFoldDB" id="A0A930YHP4"/>
<feature type="transmembrane region" description="Helical" evidence="2">
    <location>
        <begin position="86"/>
        <end position="104"/>
    </location>
</feature>
<proteinExistence type="predicted"/>
<organism evidence="3 4">
    <name type="scientific">Nocardioides agariphilus</name>
    <dbReference type="NCBI Taxonomy" id="433664"/>
    <lineage>
        <taxon>Bacteria</taxon>
        <taxon>Bacillati</taxon>
        <taxon>Actinomycetota</taxon>
        <taxon>Actinomycetes</taxon>
        <taxon>Propionibacteriales</taxon>
        <taxon>Nocardioidaceae</taxon>
        <taxon>Nocardioides</taxon>
    </lineage>
</organism>
<feature type="compositionally biased region" description="Low complexity" evidence="1">
    <location>
        <begin position="17"/>
        <end position="26"/>
    </location>
</feature>
<reference evidence="3" key="1">
    <citation type="submission" date="2020-11" db="EMBL/GenBank/DDBJ databases">
        <title>Nocardioides cynanchi sp. nov., isolated from soil of rhizosphere of Cynanchum wilfordii.</title>
        <authorList>
            <person name="Lee J.-S."/>
            <person name="Suh M.K."/>
            <person name="Kim J.-S."/>
        </authorList>
    </citation>
    <scope>NUCLEOTIDE SEQUENCE</scope>
    <source>
        <strain evidence="3">KCTC 19276</strain>
    </source>
</reference>
<sequence>MSKERARRRAERERQAAARAQAQARQAARRSRSAARKKVLTTWLPRPRLMPGELAARRRRERAATIAILVALNLLVWIVRPDWESRLAAAAVSLLVAPVLHLFVRRT</sequence>
<dbReference type="Proteomes" id="UP000660668">
    <property type="component" value="Unassembled WGS sequence"/>
</dbReference>
<keyword evidence="2" id="KW-0812">Transmembrane</keyword>
<evidence type="ECO:0000313" key="3">
    <source>
        <dbReference type="EMBL" id="MBF4767352.1"/>
    </source>
</evidence>
<protein>
    <submittedName>
        <fullName evidence="3">Uncharacterized protein</fullName>
    </submittedName>
</protein>
<name>A0A930YHP4_9ACTN</name>
<accession>A0A930YHP4</accession>
<gene>
    <name evidence="3" type="ORF">ISU10_06185</name>
</gene>
<keyword evidence="2" id="KW-0472">Membrane</keyword>
<feature type="region of interest" description="Disordered" evidence="1">
    <location>
        <begin position="1"/>
        <end position="37"/>
    </location>
</feature>
<keyword evidence="4" id="KW-1185">Reference proteome</keyword>
<evidence type="ECO:0000313" key="4">
    <source>
        <dbReference type="Proteomes" id="UP000660668"/>
    </source>
</evidence>
<feature type="compositionally biased region" description="Basic residues" evidence="1">
    <location>
        <begin position="27"/>
        <end position="37"/>
    </location>
</feature>